<evidence type="ECO:0000256" key="4">
    <source>
        <dbReference type="RuleBase" id="RU369119"/>
    </source>
</evidence>
<dbReference type="PANTHER" id="PTHR28657:SF5">
    <property type="entry name" value="INDOLEAMINE 2,3-DIOXYGENASE"/>
    <property type="match status" value="1"/>
</dbReference>
<comment type="catalytic activity">
    <reaction evidence="4">
        <text>L-tryptophan + O2 = N-formyl-L-kynurenine</text>
        <dbReference type="Rhea" id="RHEA:24536"/>
        <dbReference type="ChEBI" id="CHEBI:15379"/>
        <dbReference type="ChEBI" id="CHEBI:57912"/>
        <dbReference type="ChEBI" id="CHEBI:58629"/>
    </reaction>
</comment>
<gene>
    <name evidence="5" type="ORF">IFM46972_07655</name>
</gene>
<accession>A0A8H3S562</accession>
<comment type="caution">
    <text evidence="5">The sequence shown here is derived from an EMBL/GenBank/DDBJ whole genome shotgun (WGS) entry which is preliminary data.</text>
</comment>
<keyword evidence="3 4" id="KW-0408">Iron</keyword>
<evidence type="ECO:0000256" key="3">
    <source>
        <dbReference type="ARBA" id="ARBA00023004"/>
    </source>
</evidence>
<dbReference type="GO" id="GO:0005737">
    <property type="term" value="C:cytoplasm"/>
    <property type="evidence" value="ECO:0007669"/>
    <property type="project" value="TreeGrafter"/>
</dbReference>
<dbReference type="GO" id="GO:0046872">
    <property type="term" value="F:metal ion binding"/>
    <property type="evidence" value="ECO:0007669"/>
    <property type="project" value="UniProtKB-UniRule"/>
</dbReference>
<comment type="function">
    <text evidence="4">Produces N-formyl-kynurenine through the oxidation of tryptophan.</text>
</comment>
<sequence>MPLLEVSALLRLPLTGIYTSLCLWNYRKIFPVGQLDDLLNLAVLFTFTGTVDEEWFYMVSVAIEARGAKIISHLLEGSFLSACIKSVIRTYSITTSGLSWREAKTWQMLDYQRECGIMMALDIGSITSTAAAAMRRARLFIFLTPEIATSIDAP</sequence>
<keyword evidence="2 4" id="KW-0479">Metal-binding</keyword>
<reference evidence="5 6" key="1">
    <citation type="submission" date="2020-01" db="EMBL/GenBank/DDBJ databases">
        <title>Draft genome sequence of Aspergillus udagawae IFM 46972.</title>
        <authorList>
            <person name="Takahashi H."/>
            <person name="Yaguchi T."/>
        </authorList>
    </citation>
    <scope>NUCLEOTIDE SEQUENCE [LARGE SCALE GENOMIC DNA]</scope>
    <source>
        <strain evidence="5 6">IFM 46972</strain>
    </source>
</reference>
<proteinExistence type="inferred from homology"/>
<dbReference type="InterPro" id="IPR037217">
    <property type="entry name" value="Trp/Indoleamine_2_3_dOase-like"/>
</dbReference>
<dbReference type="EMBL" id="BLKC01000060">
    <property type="protein sequence ID" value="GFF44888.1"/>
    <property type="molecule type" value="Genomic_DNA"/>
</dbReference>
<comment type="similarity">
    <text evidence="1 4">Belongs to the indoleamine 2,3-dioxygenase family.</text>
</comment>
<organism evidence="5 6">
    <name type="scientific">Aspergillus udagawae</name>
    <dbReference type="NCBI Taxonomy" id="91492"/>
    <lineage>
        <taxon>Eukaryota</taxon>
        <taxon>Fungi</taxon>
        <taxon>Dikarya</taxon>
        <taxon>Ascomycota</taxon>
        <taxon>Pezizomycotina</taxon>
        <taxon>Eurotiomycetes</taxon>
        <taxon>Eurotiomycetidae</taxon>
        <taxon>Eurotiales</taxon>
        <taxon>Aspergillaceae</taxon>
        <taxon>Aspergillus</taxon>
        <taxon>Aspergillus subgen. Fumigati</taxon>
    </lineage>
</organism>
<dbReference type="GO" id="GO:0020037">
    <property type="term" value="F:heme binding"/>
    <property type="evidence" value="ECO:0007669"/>
    <property type="project" value="UniProtKB-UniRule"/>
</dbReference>
<dbReference type="Proteomes" id="UP000465221">
    <property type="component" value="Unassembled WGS sequence"/>
</dbReference>
<protein>
    <recommendedName>
        <fullName evidence="4">Indoleamine 2,3-dioxygenase</fullName>
        <ecNumber evidence="4">1.13.11.52</ecNumber>
    </recommendedName>
</protein>
<evidence type="ECO:0000313" key="5">
    <source>
        <dbReference type="EMBL" id="GFF44888.1"/>
    </source>
</evidence>
<dbReference type="InterPro" id="IPR000898">
    <property type="entry name" value="Indolamine_dOase"/>
</dbReference>
<dbReference type="PANTHER" id="PTHR28657">
    <property type="entry name" value="INDOLEAMINE 2,3-DIOXYGENASE"/>
    <property type="match status" value="1"/>
</dbReference>
<dbReference type="Gene3D" id="1.20.58.480">
    <property type="match status" value="1"/>
</dbReference>
<dbReference type="GO" id="GO:0033754">
    <property type="term" value="F:indoleamine 2,3-dioxygenase activity"/>
    <property type="evidence" value="ECO:0007669"/>
    <property type="project" value="UniProtKB-EC"/>
</dbReference>
<keyword evidence="4" id="KW-0349">Heme</keyword>
<keyword evidence="4" id="KW-0560">Oxidoreductase</keyword>
<evidence type="ECO:0000256" key="2">
    <source>
        <dbReference type="ARBA" id="ARBA00022723"/>
    </source>
</evidence>
<dbReference type="EC" id="1.13.11.52" evidence="4"/>
<dbReference type="GO" id="GO:0019441">
    <property type="term" value="P:L-tryptophan catabolic process to kynurenine"/>
    <property type="evidence" value="ECO:0007669"/>
    <property type="project" value="UniProtKB-UniRule"/>
</dbReference>
<evidence type="ECO:0000313" key="6">
    <source>
        <dbReference type="Proteomes" id="UP000465221"/>
    </source>
</evidence>
<dbReference type="GO" id="GO:0034354">
    <property type="term" value="P:'de novo' NAD+ biosynthetic process from L-tryptophan"/>
    <property type="evidence" value="ECO:0007669"/>
    <property type="project" value="TreeGrafter"/>
</dbReference>
<dbReference type="AlphaFoldDB" id="A0A8H3S562"/>
<keyword evidence="4 5" id="KW-0223">Dioxygenase</keyword>
<dbReference type="SUPFAM" id="SSF140959">
    <property type="entry name" value="Indolic compounds 2,3-dioxygenase-like"/>
    <property type="match status" value="1"/>
</dbReference>
<evidence type="ECO:0000256" key="1">
    <source>
        <dbReference type="ARBA" id="ARBA00007119"/>
    </source>
</evidence>
<name>A0A8H3S562_9EURO</name>
<dbReference type="Pfam" id="PF01231">
    <property type="entry name" value="IDO"/>
    <property type="match status" value="1"/>
</dbReference>